<evidence type="ECO:0000313" key="4">
    <source>
        <dbReference type="EMBL" id="NIA70511.1"/>
    </source>
</evidence>
<dbReference type="EMBL" id="JAAQPH010000014">
    <property type="protein sequence ID" value="NIA70511.1"/>
    <property type="molecule type" value="Genomic_DNA"/>
</dbReference>
<dbReference type="RefSeq" id="WP_167227187.1">
    <property type="nucleotide sequence ID" value="NZ_JAAQPH010000014.1"/>
</dbReference>
<organism evidence="4 5">
    <name type="scientific">Pelagibius litoralis</name>
    <dbReference type="NCBI Taxonomy" id="374515"/>
    <lineage>
        <taxon>Bacteria</taxon>
        <taxon>Pseudomonadati</taxon>
        <taxon>Pseudomonadota</taxon>
        <taxon>Alphaproteobacteria</taxon>
        <taxon>Rhodospirillales</taxon>
        <taxon>Rhodovibrionaceae</taxon>
        <taxon>Pelagibius</taxon>
    </lineage>
</organism>
<feature type="domain" description="OmpA-like" evidence="3">
    <location>
        <begin position="326"/>
        <end position="434"/>
    </location>
</feature>
<evidence type="ECO:0000256" key="2">
    <source>
        <dbReference type="SAM" id="MobiDB-lite"/>
    </source>
</evidence>
<feature type="region of interest" description="Disordered" evidence="2">
    <location>
        <begin position="290"/>
        <end position="312"/>
    </location>
</feature>
<feature type="compositionally biased region" description="Polar residues" evidence="2">
    <location>
        <begin position="261"/>
        <end position="276"/>
    </location>
</feature>
<comment type="caution">
    <text evidence="4">The sequence shown here is derived from an EMBL/GenBank/DDBJ whole genome shotgun (WGS) entry which is preliminary data.</text>
</comment>
<protein>
    <submittedName>
        <fullName evidence="4">OmpA family protein</fullName>
    </submittedName>
</protein>
<feature type="region of interest" description="Disordered" evidence="2">
    <location>
        <begin position="1"/>
        <end position="97"/>
    </location>
</feature>
<proteinExistence type="predicted"/>
<evidence type="ECO:0000259" key="3">
    <source>
        <dbReference type="PROSITE" id="PS51123"/>
    </source>
</evidence>
<name>A0A967EZW5_9PROT</name>
<keyword evidence="1" id="KW-0472">Membrane</keyword>
<keyword evidence="5" id="KW-1185">Reference proteome</keyword>
<dbReference type="PROSITE" id="PS51123">
    <property type="entry name" value="OMPA_2"/>
    <property type="match status" value="1"/>
</dbReference>
<evidence type="ECO:0000256" key="1">
    <source>
        <dbReference type="PROSITE-ProRule" id="PRU00473"/>
    </source>
</evidence>
<evidence type="ECO:0000313" key="5">
    <source>
        <dbReference type="Proteomes" id="UP000761264"/>
    </source>
</evidence>
<feature type="compositionally biased region" description="Polar residues" evidence="2">
    <location>
        <begin position="41"/>
        <end position="61"/>
    </location>
</feature>
<dbReference type="Proteomes" id="UP000761264">
    <property type="component" value="Unassembled WGS sequence"/>
</dbReference>
<dbReference type="SUPFAM" id="SSF103088">
    <property type="entry name" value="OmpA-like"/>
    <property type="match status" value="1"/>
</dbReference>
<dbReference type="InterPro" id="IPR006665">
    <property type="entry name" value="OmpA-like"/>
</dbReference>
<feature type="compositionally biased region" description="Low complexity" evidence="2">
    <location>
        <begin position="290"/>
        <end position="310"/>
    </location>
</feature>
<dbReference type="Gene3D" id="3.30.1330.60">
    <property type="entry name" value="OmpA-like domain"/>
    <property type="match status" value="1"/>
</dbReference>
<feature type="region of interest" description="Disordered" evidence="2">
    <location>
        <begin position="410"/>
        <end position="434"/>
    </location>
</feature>
<reference evidence="4" key="1">
    <citation type="submission" date="2020-03" db="EMBL/GenBank/DDBJ databases">
        <title>Genome of Pelagibius litoralis DSM 21314T.</title>
        <authorList>
            <person name="Wang G."/>
        </authorList>
    </citation>
    <scope>NUCLEOTIDE SEQUENCE</scope>
    <source>
        <strain evidence="4">DSM 21314</strain>
    </source>
</reference>
<sequence>MINNDVLNSLGPGPAPLAPLPPATLPQAVPPQAAPAPGLTPTFNIGSGNTRSRSAAPQPQGNGAFVVTRPGTLLFPPLREPSSSLTPGFATEAAREQRKQAFDNAFAEGPEPQSQLLLPLANAEATAPADQGEWVFETVIIESKPVPQPAQRKPEPSAAMLATLEEAEQQEPGLQEAVDQGLPPVAVETALLPANEDLAPEFREPVRSDSAVEAPVAEPAMAEAPAVEATEPATRAVQPLTDADRMPVAEMPDAAPADMPSQSVAAANDTADSNAPLSLLPADQAAATAEMTEVAAAPEPAAVEGPAGETSVSVPLQQTASLSETAGLPLAVDDISFIFDPNSAELTTSAQETLRSLADDLRDKGGDRIQVLGFASSTDGSADLARQLALSRALKVRTFLIDAGIPSARIQVRPPSGTSGSGPANRVDIKPVGS</sequence>
<gene>
    <name evidence="4" type="ORF">HBA54_18100</name>
</gene>
<feature type="compositionally biased region" description="Low complexity" evidence="2">
    <location>
        <begin position="211"/>
        <end position="237"/>
    </location>
</feature>
<accession>A0A967EZW5</accession>
<dbReference type="AlphaFoldDB" id="A0A967EZW5"/>
<dbReference type="Pfam" id="PF00691">
    <property type="entry name" value="OmpA"/>
    <property type="match status" value="1"/>
</dbReference>
<feature type="compositionally biased region" description="Pro residues" evidence="2">
    <location>
        <begin position="13"/>
        <end position="34"/>
    </location>
</feature>
<feature type="compositionally biased region" description="Low complexity" evidence="2">
    <location>
        <begin position="248"/>
        <end position="260"/>
    </location>
</feature>
<dbReference type="InterPro" id="IPR036737">
    <property type="entry name" value="OmpA-like_sf"/>
</dbReference>
<dbReference type="GO" id="GO:0016020">
    <property type="term" value="C:membrane"/>
    <property type="evidence" value="ECO:0007669"/>
    <property type="project" value="UniProtKB-UniRule"/>
</dbReference>
<dbReference type="CDD" id="cd07185">
    <property type="entry name" value="OmpA_C-like"/>
    <property type="match status" value="1"/>
</dbReference>
<feature type="region of interest" description="Disordered" evidence="2">
    <location>
        <begin position="209"/>
        <end position="276"/>
    </location>
</feature>